<gene>
    <name evidence="2" type="ORF">JNE38_24105</name>
</gene>
<evidence type="ECO:0000313" key="3">
    <source>
        <dbReference type="Proteomes" id="UP000596248"/>
    </source>
</evidence>
<feature type="transmembrane region" description="Helical" evidence="1">
    <location>
        <begin position="12"/>
        <end position="30"/>
    </location>
</feature>
<keyword evidence="1" id="KW-0812">Transmembrane</keyword>
<feature type="transmembrane region" description="Helical" evidence="1">
    <location>
        <begin position="115"/>
        <end position="135"/>
    </location>
</feature>
<proteinExistence type="predicted"/>
<keyword evidence="1" id="KW-0472">Membrane</keyword>
<dbReference type="Proteomes" id="UP000596248">
    <property type="component" value="Chromosome"/>
</dbReference>
<dbReference type="RefSeq" id="WP_203353634.1">
    <property type="nucleotide sequence ID" value="NZ_CP069127.1"/>
</dbReference>
<accession>A0ABX7FK38</accession>
<name>A0ABX7FK38_BRECH</name>
<keyword evidence="3" id="KW-1185">Reference proteome</keyword>
<evidence type="ECO:0000313" key="2">
    <source>
        <dbReference type="EMBL" id="QRG66568.1"/>
    </source>
</evidence>
<organism evidence="2 3">
    <name type="scientific">Brevibacillus choshinensis</name>
    <dbReference type="NCBI Taxonomy" id="54911"/>
    <lineage>
        <taxon>Bacteria</taxon>
        <taxon>Bacillati</taxon>
        <taxon>Bacillota</taxon>
        <taxon>Bacilli</taxon>
        <taxon>Bacillales</taxon>
        <taxon>Paenibacillaceae</taxon>
        <taxon>Brevibacillus</taxon>
    </lineage>
</organism>
<evidence type="ECO:0000256" key="1">
    <source>
        <dbReference type="SAM" id="Phobius"/>
    </source>
</evidence>
<feature type="transmembrane region" description="Helical" evidence="1">
    <location>
        <begin position="82"/>
        <end position="103"/>
    </location>
</feature>
<protein>
    <submittedName>
        <fullName evidence="2">Uncharacterized protein</fullName>
    </submittedName>
</protein>
<keyword evidence="1" id="KW-1133">Transmembrane helix</keyword>
<feature type="transmembrane region" description="Helical" evidence="1">
    <location>
        <begin position="42"/>
        <end position="61"/>
    </location>
</feature>
<dbReference type="EMBL" id="CP069127">
    <property type="protein sequence ID" value="QRG66568.1"/>
    <property type="molecule type" value="Genomic_DNA"/>
</dbReference>
<sequence length="155" mass="17592">MFEAFLFSLQMYLVTLLMTPFGLVVIPKVMDILNQQASLALIVYGYLLASPLVVSSYLARLKKSAGKQDAVWSSKRKLWGRALLWTVSSHFILYEIVFVWMYRVDHQRLQPSLETVALSAVALVVIAGSTCFLVYKHARQVIQGRHASHSTVFRE</sequence>
<reference evidence="2 3" key="1">
    <citation type="submission" date="2021-01" db="EMBL/GenBank/DDBJ databases">
        <title>Identification of strong promoters based on the transcriptome of Brevibacillus choshinensis.</title>
        <authorList>
            <person name="Yao D."/>
            <person name="Zhang K."/>
            <person name="Wu J."/>
        </authorList>
    </citation>
    <scope>NUCLEOTIDE SEQUENCE [LARGE SCALE GENOMIC DNA]</scope>
    <source>
        <strain evidence="2 3">HPD31-SP3</strain>
    </source>
</reference>